<dbReference type="RefSeq" id="WP_068629860.1">
    <property type="nucleotide sequence ID" value="NZ_LSZQ01000041.1"/>
</dbReference>
<dbReference type="OrthoDB" id="196674at2"/>
<dbReference type="AlphaFoldDB" id="A0A139SMU2"/>
<dbReference type="EMBL" id="LSZQ01000041">
    <property type="protein sequence ID" value="KXU35888.1"/>
    <property type="molecule type" value="Genomic_DNA"/>
</dbReference>
<keyword evidence="2" id="KW-1185">Reference proteome</keyword>
<evidence type="ECO:0008006" key="3">
    <source>
        <dbReference type="Google" id="ProtNLM"/>
    </source>
</evidence>
<reference evidence="2" key="1">
    <citation type="submission" date="2016-02" db="EMBL/GenBank/DDBJ databases">
        <authorList>
            <person name="Sanders J.G."/>
            <person name="Lin J.Y."/>
            <person name="Wertz J.T."/>
            <person name="Russell J.A."/>
            <person name="Moreau C.S."/>
            <person name="Powell S."/>
        </authorList>
    </citation>
    <scope>NUCLEOTIDE SEQUENCE [LARGE SCALE GENOMIC DNA]</scope>
    <source>
        <strain evidence="2">CAG34</strain>
    </source>
</reference>
<proteinExistence type="predicted"/>
<gene>
    <name evidence="1" type="ORF">AXK11_04970</name>
</gene>
<name>A0A139SMU2_9BACT</name>
<evidence type="ECO:0000313" key="1">
    <source>
        <dbReference type="EMBL" id="KXU35888.1"/>
    </source>
</evidence>
<sequence length="168" mass="17868">MIRSIFIFAFAVVVAVAFCGGGCASWRKPTPPPSAVARFFLEADAPQAGVELVLPVSEVVLRVVPKPVISEYDIAEVAEVQVDLGRCLAFRLTGPAARDLYRMSVSQGGKRLVLLINGQPLGARVLDGAIEGGVLFTFVELPDSALSELVRELNATAAFIQAQTAKAR</sequence>
<evidence type="ECO:0000313" key="2">
    <source>
        <dbReference type="Proteomes" id="UP000070058"/>
    </source>
</evidence>
<organism evidence="1 2">
    <name type="scientific">Cephaloticoccus primus</name>
    <dbReference type="NCBI Taxonomy" id="1548207"/>
    <lineage>
        <taxon>Bacteria</taxon>
        <taxon>Pseudomonadati</taxon>
        <taxon>Verrucomicrobiota</taxon>
        <taxon>Opitutia</taxon>
        <taxon>Opitutales</taxon>
        <taxon>Opitutaceae</taxon>
        <taxon>Cephaloticoccus</taxon>
    </lineage>
</organism>
<dbReference type="Proteomes" id="UP000070058">
    <property type="component" value="Unassembled WGS sequence"/>
</dbReference>
<protein>
    <recommendedName>
        <fullName evidence="3">Preprotein translocase subunit SecD</fullName>
    </recommendedName>
</protein>
<comment type="caution">
    <text evidence="1">The sequence shown here is derived from an EMBL/GenBank/DDBJ whole genome shotgun (WGS) entry which is preliminary data.</text>
</comment>
<accession>A0A139SMU2</accession>